<name>A0A978VIL5_ZIZJJ</name>
<evidence type="ECO:0008006" key="3">
    <source>
        <dbReference type="Google" id="ProtNLM"/>
    </source>
</evidence>
<organism evidence="1 2">
    <name type="scientific">Ziziphus jujuba var. spinosa</name>
    <dbReference type="NCBI Taxonomy" id="714518"/>
    <lineage>
        <taxon>Eukaryota</taxon>
        <taxon>Viridiplantae</taxon>
        <taxon>Streptophyta</taxon>
        <taxon>Embryophyta</taxon>
        <taxon>Tracheophyta</taxon>
        <taxon>Spermatophyta</taxon>
        <taxon>Magnoliopsida</taxon>
        <taxon>eudicotyledons</taxon>
        <taxon>Gunneridae</taxon>
        <taxon>Pentapetalae</taxon>
        <taxon>rosids</taxon>
        <taxon>fabids</taxon>
        <taxon>Rosales</taxon>
        <taxon>Rhamnaceae</taxon>
        <taxon>Paliureae</taxon>
        <taxon>Ziziphus</taxon>
    </lineage>
</organism>
<comment type="caution">
    <text evidence="1">The sequence shown here is derived from an EMBL/GenBank/DDBJ whole genome shotgun (WGS) entry which is preliminary data.</text>
</comment>
<evidence type="ECO:0000313" key="1">
    <source>
        <dbReference type="EMBL" id="KAH7532934.1"/>
    </source>
</evidence>
<dbReference type="AlphaFoldDB" id="A0A978VIL5"/>
<reference evidence="1" key="1">
    <citation type="journal article" date="2021" name="Front. Plant Sci.">
        <title>Chromosome-Scale Genome Assembly for Chinese Sour Jujube and Insights Into Its Genome Evolution and Domestication Signature.</title>
        <authorList>
            <person name="Shen L.-Y."/>
            <person name="Luo H."/>
            <person name="Wang X.-L."/>
            <person name="Wang X.-M."/>
            <person name="Qiu X.-J."/>
            <person name="Liu H."/>
            <person name="Zhou S.-S."/>
            <person name="Jia K.-H."/>
            <person name="Nie S."/>
            <person name="Bao Y.-T."/>
            <person name="Zhang R.-G."/>
            <person name="Yun Q.-Z."/>
            <person name="Chai Y.-H."/>
            <person name="Lu J.-Y."/>
            <person name="Li Y."/>
            <person name="Zhao S.-W."/>
            <person name="Mao J.-F."/>
            <person name="Jia S.-G."/>
            <person name="Mao Y.-M."/>
        </authorList>
    </citation>
    <scope>NUCLEOTIDE SEQUENCE</scope>
    <source>
        <strain evidence="1">AT0</strain>
        <tissue evidence="1">Leaf</tissue>
    </source>
</reference>
<gene>
    <name evidence="1" type="ORF">FEM48_Zijuj04G0075400</name>
</gene>
<dbReference type="EMBL" id="JAEACU010000004">
    <property type="protein sequence ID" value="KAH7532934.1"/>
    <property type="molecule type" value="Genomic_DNA"/>
</dbReference>
<dbReference type="SUPFAM" id="SSF81383">
    <property type="entry name" value="F-box domain"/>
    <property type="match status" value="1"/>
</dbReference>
<protein>
    <recommendedName>
        <fullName evidence="3">F-box domain-containing protein</fullName>
    </recommendedName>
</protein>
<proteinExistence type="predicted"/>
<evidence type="ECO:0000313" key="2">
    <source>
        <dbReference type="Proteomes" id="UP000813462"/>
    </source>
</evidence>
<dbReference type="Proteomes" id="UP000813462">
    <property type="component" value="Unassembled WGS sequence"/>
</dbReference>
<sequence length="196" mass="22632">MVAKFFHFTKLVMEERLQLGCSSEEDRGYNVNQSSKKKKKEEEKTIGDGPISYLPESLILAIISFLSMEDTTRFGFASKKFFSVCKSIPVLDFSYFSIKKNSNISDPTQMSSFFLDFVAKSLELRNTSDNYDTCFQRLSFFGPITDDLFSKMFHCKPAVKEKDVSYCASSLIKCWWHFLVEVEMVNFGDSYDRSNQ</sequence>
<dbReference type="InterPro" id="IPR036047">
    <property type="entry name" value="F-box-like_dom_sf"/>
</dbReference>
<accession>A0A978VIL5</accession>